<dbReference type="Pfam" id="PF21778">
    <property type="entry name" value="DUF6873"/>
    <property type="match status" value="1"/>
</dbReference>
<gene>
    <name evidence="2" type="ORF">A500_06858</name>
</gene>
<protein>
    <recommendedName>
        <fullName evidence="1">DUF6873 domain-containing protein</fullName>
    </recommendedName>
</protein>
<feature type="domain" description="DUF6873" evidence="1">
    <location>
        <begin position="4"/>
        <end position="103"/>
    </location>
</feature>
<dbReference type="RefSeq" id="WP_016206788.1">
    <property type="nucleotide sequence ID" value="NZ_ASRV01000086.1"/>
</dbReference>
<evidence type="ECO:0000313" key="2">
    <source>
        <dbReference type="EMBL" id="EOR26776.1"/>
    </source>
</evidence>
<reference evidence="2 3" key="1">
    <citation type="submission" date="2013-03" db="EMBL/GenBank/DDBJ databases">
        <title>Whole genome shotgun sequencing of Clostridium sartagoforme AAU1.</title>
        <authorList>
            <person name="Joshi C.G."/>
            <person name="Duggirala S.M."/>
            <person name="Nathani N.M."/>
            <person name="Bhatt V.D."/>
            <person name="Patel A.K."/>
            <person name="Pandya P.R."/>
            <person name="KaPatel J.A."/>
        </authorList>
    </citation>
    <scope>NUCLEOTIDE SEQUENCE [LARGE SCALE GENOMIC DNA]</scope>
    <source>
        <strain evidence="2 3">AAU1</strain>
    </source>
</reference>
<accession>R9CHV2</accession>
<sequence>MVCFVDYRISNIERTSLESFGLSIVEVPPNNSLYKSIDGHVDIQLNILDKKSKKVIIQKDISPNFKKKLSDLNVNFIESNRSLKYSYPNNIFLNALILEIILFIT</sequence>
<evidence type="ECO:0000259" key="1">
    <source>
        <dbReference type="Pfam" id="PF21778"/>
    </source>
</evidence>
<dbReference type="InterPro" id="IPR049238">
    <property type="entry name" value="DUF6873"/>
</dbReference>
<organism evidence="2 3">
    <name type="scientific">Clostridium sartagoforme AAU1</name>
    <dbReference type="NCBI Taxonomy" id="1202534"/>
    <lineage>
        <taxon>Bacteria</taxon>
        <taxon>Bacillati</taxon>
        <taxon>Bacillota</taxon>
        <taxon>Clostridia</taxon>
        <taxon>Eubacteriales</taxon>
        <taxon>Clostridiaceae</taxon>
        <taxon>Clostridium</taxon>
    </lineage>
</organism>
<evidence type="ECO:0000313" key="3">
    <source>
        <dbReference type="Proteomes" id="UP000013988"/>
    </source>
</evidence>
<dbReference type="AlphaFoldDB" id="R9CHV2"/>
<keyword evidence="3" id="KW-1185">Reference proteome</keyword>
<dbReference type="EMBL" id="ASRV01000086">
    <property type="protein sequence ID" value="EOR26776.1"/>
    <property type="molecule type" value="Genomic_DNA"/>
</dbReference>
<dbReference type="PATRIC" id="fig|1202534.3.peg.1374"/>
<comment type="caution">
    <text evidence="2">The sequence shown here is derived from an EMBL/GenBank/DDBJ whole genome shotgun (WGS) entry which is preliminary data.</text>
</comment>
<dbReference type="Proteomes" id="UP000013988">
    <property type="component" value="Unassembled WGS sequence"/>
</dbReference>
<proteinExistence type="predicted"/>
<dbReference type="OrthoDB" id="1753686at2"/>
<name>R9CHV2_9CLOT</name>